<feature type="region of interest" description="Disordered" evidence="2">
    <location>
        <begin position="76"/>
        <end position="103"/>
    </location>
</feature>
<dbReference type="AlphaFoldDB" id="A0A517MKP8"/>
<dbReference type="InterPro" id="IPR050136">
    <property type="entry name" value="FA_oxidation_alpha_subunit"/>
</dbReference>
<reference evidence="5 6" key="1">
    <citation type="submission" date="2019-02" db="EMBL/GenBank/DDBJ databases">
        <title>Deep-cultivation of Planctomycetes and their phenomic and genomic characterization uncovers novel biology.</title>
        <authorList>
            <person name="Wiegand S."/>
            <person name="Jogler M."/>
            <person name="Boedeker C."/>
            <person name="Pinto D."/>
            <person name="Vollmers J."/>
            <person name="Rivas-Marin E."/>
            <person name="Kohn T."/>
            <person name="Peeters S.H."/>
            <person name="Heuer A."/>
            <person name="Rast P."/>
            <person name="Oberbeckmann S."/>
            <person name="Bunk B."/>
            <person name="Jeske O."/>
            <person name="Meyerdierks A."/>
            <person name="Storesund J.E."/>
            <person name="Kallscheuer N."/>
            <person name="Luecker S."/>
            <person name="Lage O.M."/>
            <person name="Pohl T."/>
            <person name="Merkel B.J."/>
            <person name="Hornburger P."/>
            <person name="Mueller R.-W."/>
            <person name="Bruemmer F."/>
            <person name="Labrenz M."/>
            <person name="Spormann A.M."/>
            <person name="Op den Camp H."/>
            <person name="Overmann J."/>
            <person name="Amann R."/>
            <person name="Jetten M.S.M."/>
            <person name="Mascher T."/>
            <person name="Medema M.H."/>
            <person name="Devos D.P."/>
            <person name="Kaster A.-K."/>
            <person name="Ovreas L."/>
            <person name="Rohde M."/>
            <person name="Galperin M.Y."/>
            <person name="Jogler C."/>
        </authorList>
    </citation>
    <scope>NUCLEOTIDE SEQUENCE [LARGE SCALE GENOMIC DNA]</scope>
    <source>
        <strain evidence="5 6">FF011L</strain>
    </source>
</reference>
<dbReference type="Pfam" id="PF00725">
    <property type="entry name" value="3HCDH"/>
    <property type="match status" value="1"/>
</dbReference>
<dbReference type="PANTHER" id="PTHR43612">
    <property type="entry name" value="TRIFUNCTIONAL ENZYME SUBUNIT ALPHA"/>
    <property type="match status" value="1"/>
</dbReference>
<keyword evidence="6" id="KW-1185">Reference proteome</keyword>
<dbReference type="InterPro" id="IPR006108">
    <property type="entry name" value="3HC_DH_C"/>
</dbReference>
<dbReference type="PANTHER" id="PTHR43612:SF3">
    <property type="entry name" value="TRIFUNCTIONAL ENZYME SUBUNIT ALPHA, MITOCHONDRIAL"/>
    <property type="match status" value="1"/>
</dbReference>
<keyword evidence="1" id="KW-0560">Oxidoreductase</keyword>
<gene>
    <name evidence="5" type="primary">fadB</name>
    <name evidence="5" type="ORF">FF011L_41610</name>
</gene>
<dbReference type="SUPFAM" id="SSF48179">
    <property type="entry name" value="6-phosphogluconate dehydrogenase C-terminal domain-like"/>
    <property type="match status" value="1"/>
</dbReference>
<evidence type="ECO:0000259" key="4">
    <source>
        <dbReference type="Pfam" id="PF02737"/>
    </source>
</evidence>
<proteinExistence type="predicted"/>
<sequence length="415" mass="45471">MNTDRQAQTPATTPNIYLIGGGVVGKAILAAHLQAGCPVALSDQNPELLRSVTAQFAQSFPDVRIVEAASLGNELPTLHFWPPTEPKGKTPENQNESDSDPGGIRLAIESITEKKEAKRSLLSQLQSWLGKETILCSNTSTLPIHTLTDHLEAPEKVCGMHFFMPVDKRPLVEIVIPKGVAEKTIQNAVQHATRIGKPTLPVADSPGFVVNRMLSPYINEALLLLGEGASAEQIEQVSREFGMPMSPLELIDWIGPRTAFDAGRVYWQAFPKRIDPAPILTGMVKSKKTGRGSGEGFYSYSGEGERSKELAPAAAELIQRYSRHPRAWTHPEIRAQLFLPMLIEADLILADQVVTTTDEIETAMRGGLGFEDPSGFFSAFRAWGKADLAEDLYQRRERRSFSSSDGVLKRVFGGV</sequence>
<dbReference type="GO" id="GO:0016509">
    <property type="term" value="F:long-chain (3S)-3-hydroxyacyl-CoA dehydrogenase (NAD+) activity"/>
    <property type="evidence" value="ECO:0007669"/>
    <property type="project" value="TreeGrafter"/>
</dbReference>
<dbReference type="SUPFAM" id="SSF51735">
    <property type="entry name" value="NAD(P)-binding Rossmann-fold domains"/>
    <property type="match status" value="1"/>
</dbReference>
<dbReference type="RefSeq" id="WP_145353458.1">
    <property type="nucleotide sequence ID" value="NZ_CP036262.1"/>
</dbReference>
<dbReference type="KEGG" id="rml:FF011L_41610"/>
<dbReference type="InterPro" id="IPR036291">
    <property type="entry name" value="NAD(P)-bd_dom_sf"/>
</dbReference>
<dbReference type="InterPro" id="IPR006180">
    <property type="entry name" value="3-OHacyl-CoA_DH_CS"/>
</dbReference>
<evidence type="ECO:0000256" key="1">
    <source>
        <dbReference type="ARBA" id="ARBA00023002"/>
    </source>
</evidence>
<evidence type="ECO:0000256" key="2">
    <source>
        <dbReference type="SAM" id="MobiDB-lite"/>
    </source>
</evidence>
<organism evidence="5 6">
    <name type="scientific">Roseimaritima multifibrata</name>
    <dbReference type="NCBI Taxonomy" id="1930274"/>
    <lineage>
        <taxon>Bacteria</taxon>
        <taxon>Pseudomonadati</taxon>
        <taxon>Planctomycetota</taxon>
        <taxon>Planctomycetia</taxon>
        <taxon>Pirellulales</taxon>
        <taxon>Pirellulaceae</taxon>
        <taxon>Roseimaritima</taxon>
    </lineage>
</organism>
<dbReference type="Gene3D" id="3.40.50.720">
    <property type="entry name" value="NAD(P)-binding Rossmann-like Domain"/>
    <property type="match status" value="1"/>
</dbReference>
<protein>
    <submittedName>
        <fullName evidence="5">Fatty acid oxidation complex subunit alpha</fullName>
    </submittedName>
</protein>
<dbReference type="GO" id="GO:0070403">
    <property type="term" value="F:NAD+ binding"/>
    <property type="evidence" value="ECO:0007669"/>
    <property type="project" value="InterPro"/>
</dbReference>
<evidence type="ECO:0000313" key="6">
    <source>
        <dbReference type="Proteomes" id="UP000320672"/>
    </source>
</evidence>
<feature type="domain" description="3-hydroxyacyl-CoA dehydrogenase C-terminal" evidence="3">
    <location>
        <begin position="207"/>
        <end position="300"/>
    </location>
</feature>
<name>A0A517MKP8_9BACT</name>
<dbReference type="OrthoDB" id="9771883at2"/>
<dbReference type="PROSITE" id="PS00067">
    <property type="entry name" value="3HCDH"/>
    <property type="match status" value="1"/>
</dbReference>
<dbReference type="GO" id="GO:0006635">
    <property type="term" value="P:fatty acid beta-oxidation"/>
    <property type="evidence" value="ECO:0007669"/>
    <property type="project" value="TreeGrafter"/>
</dbReference>
<dbReference type="InterPro" id="IPR008927">
    <property type="entry name" value="6-PGluconate_DH-like_C_sf"/>
</dbReference>
<dbReference type="GO" id="GO:0004300">
    <property type="term" value="F:enoyl-CoA hydratase activity"/>
    <property type="evidence" value="ECO:0007669"/>
    <property type="project" value="TreeGrafter"/>
</dbReference>
<dbReference type="Proteomes" id="UP000320672">
    <property type="component" value="Chromosome"/>
</dbReference>
<dbReference type="Pfam" id="PF02737">
    <property type="entry name" value="3HCDH_N"/>
    <property type="match status" value="1"/>
</dbReference>
<dbReference type="EMBL" id="CP036262">
    <property type="protein sequence ID" value="QDS95367.1"/>
    <property type="molecule type" value="Genomic_DNA"/>
</dbReference>
<evidence type="ECO:0000259" key="3">
    <source>
        <dbReference type="Pfam" id="PF00725"/>
    </source>
</evidence>
<dbReference type="Gene3D" id="1.10.1040.50">
    <property type="match status" value="1"/>
</dbReference>
<feature type="domain" description="3-hydroxyacyl-CoA dehydrogenase NAD binding" evidence="4">
    <location>
        <begin position="17"/>
        <end position="204"/>
    </location>
</feature>
<accession>A0A517MKP8</accession>
<dbReference type="InterPro" id="IPR006176">
    <property type="entry name" value="3-OHacyl-CoA_DH_NAD-bd"/>
</dbReference>
<evidence type="ECO:0000313" key="5">
    <source>
        <dbReference type="EMBL" id="QDS95367.1"/>
    </source>
</evidence>